<dbReference type="InterPro" id="IPR041489">
    <property type="entry name" value="PDZ_6"/>
</dbReference>
<dbReference type="CDD" id="cd23081">
    <property type="entry name" value="cpPDZ_EcRseP-like"/>
    <property type="match status" value="1"/>
</dbReference>
<dbReference type="PANTHER" id="PTHR42837:SF2">
    <property type="entry name" value="MEMBRANE METALLOPROTEASE ARASP2, CHLOROPLASTIC-RELATED"/>
    <property type="match status" value="1"/>
</dbReference>
<evidence type="ECO:0000259" key="12">
    <source>
        <dbReference type="SMART" id="SM00228"/>
    </source>
</evidence>
<dbReference type="SMART" id="SM00228">
    <property type="entry name" value="PDZ"/>
    <property type="match status" value="1"/>
</dbReference>
<dbReference type="GO" id="GO:0016020">
    <property type="term" value="C:membrane"/>
    <property type="evidence" value="ECO:0007669"/>
    <property type="project" value="UniProtKB-SubCell"/>
</dbReference>
<dbReference type="OrthoDB" id="9782003at2"/>
<dbReference type="AlphaFoldDB" id="A0A0M4LJB8"/>
<dbReference type="GO" id="GO:0006508">
    <property type="term" value="P:proteolysis"/>
    <property type="evidence" value="ECO:0007669"/>
    <property type="project" value="UniProtKB-KW"/>
</dbReference>
<dbReference type="CDD" id="cd06163">
    <property type="entry name" value="S2P-M50_PDZ_RseP-like"/>
    <property type="match status" value="1"/>
</dbReference>
<dbReference type="Pfam" id="PF02163">
    <property type="entry name" value="Peptidase_M50"/>
    <property type="match status" value="1"/>
</dbReference>
<evidence type="ECO:0000256" key="10">
    <source>
        <dbReference type="ARBA" id="ARBA00023136"/>
    </source>
</evidence>
<accession>A0A0M4LJB8</accession>
<sequence length="382" mass="42509">MEILNHVFAVSDVLWRISSVIFTIMVVVFVHEMGHYLVGRLCGIRASVFSIGFGPPMLSYTDKYGTRWRLSWIFLGGYVRFVGDEDETDVSSSKASLLVRGSFSCARAWKRAVTVFAGPLFNVLFGIIVLAFFFFYSGSMTVEPVVGSLVKDSPASQAGLLLGDRFIEINGQKVKSFEDLAIYVASHGENSIEFTMERVGRIFKTVIVPKVTEQDDGFGNKIQFFMIGVGAPIDPENSVRLNQAYVKKVYYSAGEAVREALRRTTFIVTQTIFFIGRLMSGGGDFCQLSGPSKVATVAWKISETGFISLLNFSAFLSVNIALINLFPILPLDGGRLLFYTIEAVIGRSVPAKIQEVLFRVGIFTVFTFVVFVFFNDYFCWLS</sequence>
<dbReference type="InterPro" id="IPR001478">
    <property type="entry name" value="PDZ"/>
</dbReference>
<evidence type="ECO:0000313" key="14">
    <source>
        <dbReference type="Proteomes" id="UP000057213"/>
    </source>
</evidence>
<dbReference type="Pfam" id="PF17820">
    <property type="entry name" value="PDZ_6"/>
    <property type="match status" value="1"/>
</dbReference>
<organism evidence="13 14">
    <name type="scientific">Bartonella ancashensis</name>
    <dbReference type="NCBI Taxonomy" id="1318743"/>
    <lineage>
        <taxon>Bacteria</taxon>
        <taxon>Pseudomonadati</taxon>
        <taxon>Pseudomonadota</taxon>
        <taxon>Alphaproteobacteria</taxon>
        <taxon>Hyphomicrobiales</taxon>
        <taxon>Bartonellaceae</taxon>
        <taxon>Bartonella</taxon>
    </lineage>
</organism>
<evidence type="ECO:0000256" key="8">
    <source>
        <dbReference type="ARBA" id="ARBA00022989"/>
    </source>
</evidence>
<evidence type="ECO:0000256" key="7">
    <source>
        <dbReference type="ARBA" id="ARBA00022833"/>
    </source>
</evidence>
<keyword evidence="10 11" id="KW-0472">Membrane</keyword>
<dbReference type="EMBL" id="CP010401">
    <property type="protein sequence ID" value="ALE03893.1"/>
    <property type="molecule type" value="Genomic_DNA"/>
</dbReference>
<evidence type="ECO:0000313" key="13">
    <source>
        <dbReference type="EMBL" id="ALE03893.1"/>
    </source>
</evidence>
<evidence type="ECO:0000256" key="9">
    <source>
        <dbReference type="ARBA" id="ARBA00023049"/>
    </source>
</evidence>
<dbReference type="RefSeq" id="WP_053944375.1">
    <property type="nucleotide sequence ID" value="NZ_CP010401.1"/>
</dbReference>
<protein>
    <recommendedName>
        <fullName evidence="11">Zinc metalloprotease</fullName>
        <ecNumber evidence="11">3.4.24.-</ecNumber>
    </recommendedName>
</protein>
<evidence type="ECO:0000256" key="11">
    <source>
        <dbReference type="RuleBase" id="RU362031"/>
    </source>
</evidence>
<evidence type="ECO:0000256" key="4">
    <source>
        <dbReference type="ARBA" id="ARBA00022670"/>
    </source>
</evidence>
<dbReference type="NCBIfam" id="TIGR00054">
    <property type="entry name" value="RIP metalloprotease RseP"/>
    <property type="match status" value="1"/>
</dbReference>
<dbReference type="KEGG" id="banc:PU02_1079"/>
<gene>
    <name evidence="13" type="ORF">PU02_1079</name>
</gene>
<dbReference type="SUPFAM" id="SSF50156">
    <property type="entry name" value="PDZ domain-like"/>
    <property type="match status" value="1"/>
</dbReference>
<name>A0A0M4LJB8_9HYPH</name>
<evidence type="ECO:0000256" key="3">
    <source>
        <dbReference type="ARBA" id="ARBA00007931"/>
    </source>
</evidence>
<dbReference type="PANTHER" id="PTHR42837">
    <property type="entry name" value="REGULATOR OF SIGMA-E PROTEASE RSEP"/>
    <property type="match status" value="1"/>
</dbReference>
<comment type="cofactor">
    <cofactor evidence="1 11">
        <name>Zn(2+)</name>
        <dbReference type="ChEBI" id="CHEBI:29105"/>
    </cofactor>
</comment>
<feature type="transmembrane region" description="Helical" evidence="11">
    <location>
        <begin position="13"/>
        <end position="30"/>
    </location>
</feature>
<dbReference type="InterPro" id="IPR004387">
    <property type="entry name" value="Pept_M50_Zn"/>
</dbReference>
<feature type="domain" description="PDZ" evidence="12">
    <location>
        <begin position="123"/>
        <end position="200"/>
    </location>
</feature>
<keyword evidence="4 13" id="KW-0645">Protease</keyword>
<dbReference type="Gene3D" id="2.30.42.10">
    <property type="match status" value="1"/>
</dbReference>
<feature type="transmembrane region" description="Helical" evidence="11">
    <location>
        <begin position="306"/>
        <end position="329"/>
    </location>
</feature>
<evidence type="ECO:0000256" key="1">
    <source>
        <dbReference type="ARBA" id="ARBA00001947"/>
    </source>
</evidence>
<dbReference type="STRING" id="1318743.PU02_1079"/>
<dbReference type="GO" id="GO:0046872">
    <property type="term" value="F:metal ion binding"/>
    <property type="evidence" value="ECO:0007669"/>
    <property type="project" value="UniProtKB-KW"/>
</dbReference>
<proteinExistence type="inferred from homology"/>
<feature type="transmembrane region" description="Helical" evidence="11">
    <location>
        <begin position="112"/>
        <end position="136"/>
    </location>
</feature>
<evidence type="ECO:0000256" key="2">
    <source>
        <dbReference type="ARBA" id="ARBA00004141"/>
    </source>
</evidence>
<comment type="similarity">
    <text evidence="3 11">Belongs to the peptidase M50B family.</text>
</comment>
<dbReference type="Proteomes" id="UP000057213">
    <property type="component" value="Chromosome"/>
</dbReference>
<keyword evidence="8 11" id="KW-1133">Transmembrane helix</keyword>
<evidence type="ECO:0000256" key="5">
    <source>
        <dbReference type="ARBA" id="ARBA00022692"/>
    </source>
</evidence>
<dbReference type="InterPro" id="IPR036034">
    <property type="entry name" value="PDZ_sf"/>
</dbReference>
<keyword evidence="11" id="KW-0479">Metal-binding</keyword>
<dbReference type="GO" id="GO:0004222">
    <property type="term" value="F:metalloendopeptidase activity"/>
    <property type="evidence" value="ECO:0007669"/>
    <property type="project" value="InterPro"/>
</dbReference>
<dbReference type="InterPro" id="IPR008915">
    <property type="entry name" value="Peptidase_M50"/>
</dbReference>
<keyword evidence="6 11" id="KW-0378">Hydrolase</keyword>
<dbReference type="PATRIC" id="fig|1318743.3.peg.1095"/>
<keyword evidence="14" id="KW-1185">Reference proteome</keyword>
<dbReference type="EC" id="3.4.24.-" evidence="11"/>
<reference evidence="13 14" key="1">
    <citation type="journal article" date="2015" name="Genome Announc.">
        <title>Complete Genome Sequence of Bartonella ancashensis Strain 20.00, Isolated from the Blood of a Patient with Verruga Peruana.</title>
        <authorList>
            <person name="Hang J."/>
            <person name="Mullins K.E."/>
            <person name="Clifford R.J."/>
            <person name="Onmus-Leone F."/>
            <person name="Yang Y."/>
            <person name="Jiang J."/>
            <person name="Leguia M."/>
            <person name="Kasper M.R."/>
            <person name="Maguina C."/>
            <person name="Lesho E.P."/>
            <person name="Jarman R.G."/>
            <person name="Richards A.L."/>
            <person name="Blazes D."/>
        </authorList>
    </citation>
    <scope>NUCLEOTIDE SEQUENCE [LARGE SCALE GENOMIC DNA]</scope>
    <source>
        <strain evidence="13 14">20.00</strain>
    </source>
</reference>
<evidence type="ECO:0000256" key="6">
    <source>
        <dbReference type="ARBA" id="ARBA00022801"/>
    </source>
</evidence>
<keyword evidence="9 11" id="KW-0482">Metalloprotease</keyword>
<keyword evidence="7 11" id="KW-0862">Zinc</keyword>
<comment type="subcellular location">
    <subcellularLocation>
        <location evidence="2">Membrane</location>
        <topology evidence="2">Multi-pass membrane protein</topology>
    </subcellularLocation>
</comment>
<keyword evidence="5 11" id="KW-0812">Transmembrane</keyword>
<feature type="transmembrane region" description="Helical" evidence="11">
    <location>
        <begin position="356"/>
        <end position="374"/>
    </location>
</feature>